<feature type="compositionally biased region" description="Basic and acidic residues" evidence="15">
    <location>
        <begin position="158"/>
        <end position="188"/>
    </location>
</feature>
<dbReference type="Gene3D" id="2.20.70.10">
    <property type="match status" value="1"/>
</dbReference>
<evidence type="ECO:0000313" key="19">
    <source>
        <dbReference type="Proteomes" id="UP000327044"/>
    </source>
</evidence>
<dbReference type="GO" id="GO:0045087">
    <property type="term" value="P:innate immune response"/>
    <property type="evidence" value="ECO:0007669"/>
    <property type="project" value="UniProtKB-KW"/>
</dbReference>
<keyword evidence="11" id="KW-0508">mRNA splicing</keyword>
<evidence type="ECO:0000256" key="4">
    <source>
        <dbReference type="ARBA" id="ARBA00022553"/>
    </source>
</evidence>
<evidence type="ECO:0000256" key="15">
    <source>
        <dbReference type="SAM" id="MobiDB-lite"/>
    </source>
</evidence>
<keyword evidence="6" id="KW-0507">mRNA processing</keyword>
<keyword evidence="19" id="KW-1185">Reference proteome</keyword>
<keyword evidence="8" id="KW-0391">Immunity</keyword>
<dbReference type="PANTHER" id="PTHR21737:SF3">
    <property type="entry name" value="POLYGLUTAMINE-BINDING PROTEIN 1"/>
    <property type="match status" value="1"/>
</dbReference>
<gene>
    <name evidence="18" type="ORF">PPYR_10829</name>
</gene>
<dbReference type="GO" id="GO:0043021">
    <property type="term" value="F:ribonucleoprotein complex binding"/>
    <property type="evidence" value="ECO:0007669"/>
    <property type="project" value="TreeGrafter"/>
</dbReference>
<dbReference type="InterPro" id="IPR001202">
    <property type="entry name" value="WW_dom"/>
</dbReference>
<proteinExistence type="predicted"/>
<evidence type="ECO:0000256" key="14">
    <source>
        <dbReference type="ARBA" id="ARBA00046362"/>
    </source>
</evidence>
<dbReference type="InParanoid" id="A0A1Y1K1I4"/>
<dbReference type="SMART" id="SM00456">
    <property type="entry name" value="WW"/>
    <property type="match status" value="1"/>
</dbReference>
<evidence type="ECO:0000256" key="9">
    <source>
        <dbReference type="ARBA" id="ARBA00023015"/>
    </source>
</evidence>
<keyword evidence="5" id="KW-0399">Innate immunity</keyword>
<evidence type="ECO:0000256" key="6">
    <source>
        <dbReference type="ARBA" id="ARBA00022664"/>
    </source>
</evidence>
<dbReference type="SUPFAM" id="SSF51045">
    <property type="entry name" value="WW domain"/>
    <property type="match status" value="1"/>
</dbReference>
<dbReference type="Proteomes" id="UP000327044">
    <property type="component" value="Unassembled WGS sequence"/>
</dbReference>
<dbReference type="PROSITE" id="PS50020">
    <property type="entry name" value="WW_DOMAIN_2"/>
    <property type="match status" value="1"/>
</dbReference>
<accession>A0A1Y1K1I4</accession>
<evidence type="ECO:0000256" key="3">
    <source>
        <dbReference type="ARBA" id="ARBA00021117"/>
    </source>
</evidence>
<evidence type="ECO:0000256" key="11">
    <source>
        <dbReference type="ARBA" id="ARBA00023187"/>
    </source>
</evidence>
<keyword evidence="9" id="KW-0805">Transcription regulation</keyword>
<evidence type="ECO:0000256" key="8">
    <source>
        <dbReference type="ARBA" id="ARBA00022859"/>
    </source>
</evidence>
<dbReference type="AlphaFoldDB" id="A0A1Y1K1I4"/>
<evidence type="ECO:0000313" key="17">
    <source>
        <dbReference type="EMBL" id="JAV55303.1"/>
    </source>
</evidence>
<dbReference type="InterPro" id="IPR036020">
    <property type="entry name" value="WW_dom_sf"/>
</dbReference>
<evidence type="ECO:0000256" key="10">
    <source>
        <dbReference type="ARBA" id="ARBA00023163"/>
    </source>
</evidence>
<keyword evidence="7" id="KW-0677">Repeat</keyword>
<comment type="subunit">
    <text evidence="14">Interacts with POU3F2/Brn-2, ATXN1, TXNL4A, HTT and AR. Interaction with ATXN1 correlates positively with the length of the polyglutamine tract. Interacts with RNA polymerase II large subunit in a phosphorylation-dependent manner. Forms a ternary complex with ATXN1 mutant and phosphorylated RNA polymerase II. Interacts (via C-terminus) with TXNL4A and CD2BP2. Interacts (via WW domain) with ATN1 and SF3B1, and may interact with additional splice factors. Interacts (via WW domain) with WBP11; Leading to reduce interaction between PQBP1 and TXNL4A. Interacts with CAPRIN1. Interacts with DDX1. Interacts with SFPQ. Interacts with KHSRP.</text>
</comment>
<dbReference type="Gene3D" id="3.40.30.10">
    <property type="entry name" value="Glutaredoxin"/>
    <property type="match status" value="1"/>
</dbReference>
<comment type="subcellular location">
    <subcellularLocation>
        <location evidence="2">Cytoplasmic granule</location>
    </subcellularLocation>
    <subcellularLocation>
        <location evidence="1">Nucleus speckle</location>
    </subcellularLocation>
</comment>
<dbReference type="GO" id="GO:0005737">
    <property type="term" value="C:cytoplasm"/>
    <property type="evidence" value="ECO:0007669"/>
    <property type="project" value="TreeGrafter"/>
</dbReference>
<evidence type="ECO:0000313" key="18">
    <source>
        <dbReference type="EMBL" id="KAB0796768.1"/>
    </source>
</evidence>
<dbReference type="PANTHER" id="PTHR21737">
    <property type="entry name" value="POLYGLUTAMINE BINDING PROTEIN 1/MARVEL MEMBRANE-ASSOCIATING DOMAIN CONTAINING 3"/>
    <property type="match status" value="1"/>
</dbReference>
<dbReference type="GO" id="GO:0016607">
    <property type="term" value="C:nuclear speck"/>
    <property type="evidence" value="ECO:0007669"/>
    <property type="project" value="UniProtKB-SubCell"/>
</dbReference>
<keyword evidence="4" id="KW-0597">Phosphoprotein</keyword>
<reference evidence="18 19" key="2">
    <citation type="journal article" date="2018" name="Elife">
        <title>Firefly genomes illuminate parallel origins of bioluminescence in beetles.</title>
        <authorList>
            <person name="Fallon T.R."/>
            <person name="Lower S.E."/>
            <person name="Chang C.H."/>
            <person name="Bessho-Uehara M."/>
            <person name="Martin G.J."/>
            <person name="Bewick A.J."/>
            <person name="Behringer M."/>
            <person name="Debat H.J."/>
            <person name="Wong I."/>
            <person name="Day J.C."/>
            <person name="Suvorov A."/>
            <person name="Silva C.J."/>
            <person name="Stanger-Hall K.F."/>
            <person name="Hall D.W."/>
            <person name="Schmitz R.J."/>
            <person name="Nelson D.R."/>
            <person name="Lewis S.M."/>
            <person name="Shigenobu S."/>
            <person name="Bybee S.M."/>
            <person name="Larracuente A.M."/>
            <person name="Oba Y."/>
            <person name="Weng J.K."/>
        </authorList>
    </citation>
    <scope>NUCLEOTIDE SEQUENCE [LARGE SCALE GENOMIC DNA]</scope>
    <source>
        <strain evidence="18">1611_PpyrPB1</strain>
        <tissue evidence="18">Whole body</tissue>
    </source>
</reference>
<evidence type="ECO:0000256" key="2">
    <source>
        <dbReference type="ARBA" id="ARBA00004463"/>
    </source>
</evidence>
<evidence type="ECO:0000256" key="13">
    <source>
        <dbReference type="ARBA" id="ARBA00042167"/>
    </source>
</evidence>
<evidence type="ECO:0000256" key="1">
    <source>
        <dbReference type="ARBA" id="ARBA00004324"/>
    </source>
</evidence>
<name>A0A1Y1K1I4_PHOPY</name>
<dbReference type="EMBL" id="VVIM01000007">
    <property type="protein sequence ID" value="KAB0796768.1"/>
    <property type="molecule type" value="Genomic_DNA"/>
</dbReference>
<protein>
    <recommendedName>
        <fullName evidence="3">Polyglutamine-binding protein 1</fullName>
    </recommendedName>
    <alternativeName>
        <fullName evidence="13">Polyglutamine tract-binding protein 1</fullName>
    </alternativeName>
</protein>
<evidence type="ECO:0000259" key="16">
    <source>
        <dbReference type="PROSITE" id="PS50020"/>
    </source>
</evidence>
<evidence type="ECO:0000256" key="5">
    <source>
        <dbReference type="ARBA" id="ARBA00022588"/>
    </source>
</evidence>
<keyword evidence="10" id="KW-0804">Transcription</keyword>
<dbReference type="GO" id="GO:0000380">
    <property type="term" value="P:alternative mRNA splicing, via spliceosome"/>
    <property type="evidence" value="ECO:0007669"/>
    <property type="project" value="TreeGrafter"/>
</dbReference>
<feature type="compositionally biased region" description="Basic and acidic residues" evidence="15">
    <location>
        <begin position="133"/>
        <end position="149"/>
    </location>
</feature>
<reference evidence="18" key="3">
    <citation type="submission" date="2019-08" db="EMBL/GenBank/DDBJ databases">
        <authorList>
            <consortium name="Photinus pyralis genome working group"/>
            <person name="Fallon T.R."/>
            <person name="Sander Lower S.E."/>
            <person name="Weng J.-K."/>
        </authorList>
    </citation>
    <scope>NUCLEOTIDE SEQUENCE</scope>
    <source>
        <strain evidence="18">1611_PpyrPB1</strain>
        <tissue evidence="18">Whole body</tissue>
    </source>
</reference>
<organism evidence="17">
    <name type="scientific">Photinus pyralis</name>
    <name type="common">Common eastern firefly</name>
    <name type="synonym">Lampyris pyralis</name>
    <dbReference type="NCBI Taxonomy" id="7054"/>
    <lineage>
        <taxon>Eukaryota</taxon>
        <taxon>Metazoa</taxon>
        <taxon>Ecdysozoa</taxon>
        <taxon>Arthropoda</taxon>
        <taxon>Hexapoda</taxon>
        <taxon>Insecta</taxon>
        <taxon>Pterygota</taxon>
        <taxon>Neoptera</taxon>
        <taxon>Endopterygota</taxon>
        <taxon>Coleoptera</taxon>
        <taxon>Polyphaga</taxon>
        <taxon>Elateriformia</taxon>
        <taxon>Elateroidea</taxon>
        <taxon>Lampyridae</taxon>
        <taxon>Lampyrinae</taxon>
        <taxon>Photinus</taxon>
    </lineage>
</organism>
<reference evidence="17" key="1">
    <citation type="journal article" date="2016" name="Sci. Rep.">
        <title>Molecular characterization of firefly nuptial gifts: a multi-omics approach sheds light on postcopulatory sexual selection.</title>
        <authorList>
            <person name="Al-Wathiqui N."/>
            <person name="Fallon T.R."/>
            <person name="South A."/>
            <person name="Weng J.K."/>
            <person name="Lewis S.M."/>
        </authorList>
    </citation>
    <scope>NUCLEOTIDE SEQUENCE</scope>
</reference>
<keyword evidence="12" id="KW-0539">Nucleus</keyword>
<evidence type="ECO:0000256" key="12">
    <source>
        <dbReference type="ARBA" id="ARBA00023242"/>
    </source>
</evidence>
<feature type="domain" description="WW" evidence="16">
    <location>
        <begin position="78"/>
        <end position="112"/>
    </location>
</feature>
<dbReference type="OrthoDB" id="42462at2759"/>
<feature type="region of interest" description="Disordered" evidence="15">
    <location>
        <begin position="123"/>
        <end position="247"/>
    </location>
</feature>
<evidence type="ECO:0000256" key="7">
    <source>
        <dbReference type="ARBA" id="ARBA00022737"/>
    </source>
</evidence>
<sequence>MPLPAALASKLAKRGLYTANTPKSTDKERKRDYRGVVGCPNKNNIYHDCTYWCDVHWKPANIPDPRYMRNVGKLLQKYPLPHHWTEIFDKGLKRYYYWDMETDMVSWLPPKHPRAKITESAAKLRERRAKGVTAEDRSISKLDLDDSKNDRKRHSKSSRRDRESDNSDRRHKYEEKDHGRKRSRREDIIDPMDPAAYSDVPVGTWSDGLESNKADADDNASSGALYQQRPYPSPGDILAANKSKSKR</sequence>
<dbReference type="EMBL" id="GEZM01095841">
    <property type="protein sequence ID" value="JAV55303.1"/>
    <property type="molecule type" value="Transcribed_RNA"/>
</dbReference>
<dbReference type="FunCoup" id="A0A1Y1K1I4">
    <property type="interactions" value="140"/>
</dbReference>